<evidence type="ECO:0000259" key="3">
    <source>
        <dbReference type="PROSITE" id="PS50977"/>
    </source>
</evidence>
<evidence type="ECO:0000313" key="4">
    <source>
        <dbReference type="EMBL" id="OYO17946.1"/>
    </source>
</evidence>
<dbReference type="InterPro" id="IPR009057">
    <property type="entry name" value="Homeodomain-like_sf"/>
</dbReference>
<dbReference type="GO" id="GO:0003677">
    <property type="term" value="F:DNA binding"/>
    <property type="evidence" value="ECO:0007669"/>
    <property type="project" value="UniProtKB-UniRule"/>
</dbReference>
<keyword evidence="5" id="KW-1185">Reference proteome</keyword>
<dbReference type="Proteomes" id="UP000215896">
    <property type="component" value="Unassembled WGS sequence"/>
</dbReference>
<dbReference type="InterPro" id="IPR041583">
    <property type="entry name" value="TetR_C_31"/>
</dbReference>
<reference evidence="4 5" key="1">
    <citation type="submission" date="2017-07" db="EMBL/GenBank/DDBJ databases">
        <title>Draft whole genome sequences of clinical Proprionibacteriaceae strains.</title>
        <authorList>
            <person name="Bernier A.-M."/>
            <person name="Bernard K."/>
            <person name="Domingo M.-C."/>
        </authorList>
    </citation>
    <scope>NUCLEOTIDE SEQUENCE [LARGE SCALE GENOMIC DNA]</scope>
    <source>
        <strain evidence="4 5">NML 030167</strain>
    </source>
</reference>
<feature type="domain" description="HTH tetR-type" evidence="3">
    <location>
        <begin position="31"/>
        <end position="91"/>
    </location>
</feature>
<evidence type="ECO:0000256" key="2">
    <source>
        <dbReference type="PROSITE-ProRule" id="PRU00335"/>
    </source>
</evidence>
<dbReference type="EMBL" id="NMVO01000001">
    <property type="protein sequence ID" value="OYO17946.1"/>
    <property type="molecule type" value="Genomic_DNA"/>
</dbReference>
<dbReference type="SUPFAM" id="SSF48498">
    <property type="entry name" value="Tetracyclin repressor-like, C-terminal domain"/>
    <property type="match status" value="1"/>
</dbReference>
<name>A0A255GTD8_9ACTN</name>
<dbReference type="SUPFAM" id="SSF46689">
    <property type="entry name" value="Homeodomain-like"/>
    <property type="match status" value="1"/>
</dbReference>
<sequence>MVGQPVSAATASTTVELTTLAGMVVSRESSERVRDRLIDAAIGQLANEGMRGLTHRKVENRARVSQGLAKYHFGNLDGLIDAVLHRLVEVELGHLLEVSAAERARMWAGDLPTEVWQRAREVADAIQAEPALARARFELFLYASTRPELQQVIGAHREVFVRRVAAGLDSADPEGGARLVLALVDGILLHELSAPSAALADRVPAMLLAGGAAAAYLPGEAK</sequence>
<dbReference type="InterPro" id="IPR036271">
    <property type="entry name" value="Tet_transcr_reg_TetR-rel_C_sf"/>
</dbReference>
<gene>
    <name evidence="4" type="ORF">CGZ94_02115</name>
</gene>
<dbReference type="AlphaFoldDB" id="A0A255GTD8"/>
<keyword evidence="1 2" id="KW-0238">DNA-binding</keyword>
<dbReference type="PROSITE" id="PS50977">
    <property type="entry name" value="HTH_TETR_2"/>
    <property type="match status" value="1"/>
</dbReference>
<protein>
    <recommendedName>
        <fullName evidence="3">HTH tetR-type domain-containing protein</fullName>
    </recommendedName>
</protein>
<dbReference type="OrthoDB" id="3403733at2"/>
<dbReference type="Pfam" id="PF00440">
    <property type="entry name" value="TetR_N"/>
    <property type="match status" value="1"/>
</dbReference>
<feature type="DNA-binding region" description="H-T-H motif" evidence="2">
    <location>
        <begin position="54"/>
        <end position="73"/>
    </location>
</feature>
<dbReference type="Gene3D" id="1.10.357.10">
    <property type="entry name" value="Tetracycline Repressor, domain 2"/>
    <property type="match status" value="1"/>
</dbReference>
<comment type="caution">
    <text evidence="4">The sequence shown here is derived from an EMBL/GenBank/DDBJ whole genome shotgun (WGS) entry which is preliminary data.</text>
</comment>
<dbReference type="InterPro" id="IPR001647">
    <property type="entry name" value="HTH_TetR"/>
</dbReference>
<accession>A0A255GTD8</accession>
<dbReference type="Pfam" id="PF17940">
    <property type="entry name" value="TetR_C_31"/>
    <property type="match status" value="1"/>
</dbReference>
<organism evidence="4 5">
    <name type="scientific">Enemella evansiae</name>
    <dbReference type="NCBI Taxonomy" id="2016499"/>
    <lineage>
        <taxon>Bacteria</taxon>
        <taxon>Bacillati</taxon>
        <taxon>Actinomycetota</taxon>
        <taxon>Actinomycetes</taxon>
        <taxon>Propionibacteriales</taxon>
        <taxon>Propionibacteriaceae</taxon>
        <taxon>Enemella</taxon>
    </lineage>
</organism>
<evidence type="ECO:0000313" key="5">
    <source>
        <dbReference type="Proteomes" id="UP000215896"/>
    </source>
</evidence>
<evidence type="ECO:0000256" key="1">
    <source>
        <dbReference type="ARBA" id="ARBA00023125"/>
    </source>
</evidence>
<proteinExistence type="predicted"/>